<evidence type="ECO:0000256" key="2">
    <source>
        <dbReference type="ARBA" id="ARBA00022692"/>
    </source>
</evidence>
<sequence>MTELLRREALFCRDAWRASPTHVVLGWLLVLGSAAASLASVLATAHLIGALTGGAPAATTQRWLLATVAGFAAVPVCNALLGWLGSSHQARMTAAQLDRLGALADAPHGTAHLEDPATSGELTALTSDLRSQFGLTATHQGWIALGVRAQGVAALVVVAGWSVLVAVLLLVAQLAFGQLFTAYIQTVQRDLLEAESGERRMAGYLHGLLLDRSAGKEVRLFGLTEHLLDAHATVWTAAQRGVEARRAAAMRPSLLGSALVLLATAAATGWAAHDAWVGAVSTTTLVAVVQALAGLSALGPLGDLSVSAARARLYAGRLADLEAQAGPPAVAAPRAGGGAAGLSLRGVTFTYPGAAAPTLRDLSLEVPAGQSVAVVGVNGVGKSTLIKLVAGLHRPDAGTVRVGGADPGTDDAARQRVSVIFQDFARYPLGLRENVLLGAPAARTAGGEAAAEATRRALATAASTSLLQRVGGLEVPLDPELAGGTDLSGGQWQRVALARALAAVDEGAGVLVLDEPTAALDVRVEADLFEQLLRSAGQVTTVLVSHRLSSVRRTDRIVVLGPGGVVEDGTHDELLAAGGEYARMFTLQASRFAGDGPDDGPHPDQEAPGAR</sequence>
<evidence type="ECO:0000313" key="11">
    <source>
        <dbReference type="Proteomes" id="UP000234206"/>
    </source>
</evidence>
<evidence type="ECO:0000256" key="4">
    <source>
        <dbReference type="ARBA" id="ARBA00022840"/>
    </source>
</evidence>
<dbReference type="PROSITE" id="PS00211">
    <property type="entry name" value="ABC_TRANSPORTER_1"/>
    <property type="match status" value="1"/>
</dbReference>
<protein>
    <submittedName>
        <fullName evidence="10">ABC transporter ATP-binding protein</fullName>
    </submittedName>
</protein>
<evidence type="ECO:0000259" key="9">
    <source>
        <dbReference type="PROSITE" id="PS50893"/>
    </source>
</evidence>
<dbReference type="GO" id="GO:0034040">
    <property type="term" value="F:ATPase-coupled lipid transmembrane transporter activity"/>
    <property type="evidence" value="ECO:0007669"/>
    <property type="project" value="TreeGrafter"/>
</dbReference>
<keyword evidence="5 8" id="KW-1133">Transmembrane helix</keyword>
<evidence type="ECO:0000256" key="7">
    <source>
        <dbReference type="SAM" id="MobiDB-lite"/>
    </source>
</evidence>
<dbReference type="InterPro" id="IPR003593">
    <property type="entry name" value="AAA+_ATPase"/>
</dbReference>
<dbReference type="GO" id="GO:0016887">
    <property type="term" value="F:ATP hydrolysis activity"/>
    <property type="evidence" value="ECO:0007669"/>
    <property type="project" value="InterPro"/>
</dbReference>
<gene>
    <name evidence="10" type="ORF">CYJ76_09360</name>
</gene>
<dbReference type="GO" id="GO:0005886">
    <property type="term" value="C:plasma membrane"/>
    <property type="evidence" value="ECO:0007669"/>
    <property type="project" value="UniProtKB-SubCell"/>
</dbReference>
<dbReference type="AlphaFoldDB" id="A0A2I1P944"/>
<proteinExistence type="predicted"/>
<dbReference type="InterPro" id="IPR017871">
    <property type="entry name" value="ABC_transporter-like_CS"/>
</dbReference>
<organism evidence="10 11">
    <name type="scientific">Kytococcus schroeteri</name>
    <dbReference type="NCBI Taxonomy" id="138300"/>
    <lineage>
        <taxon>Bacteria</taxon>
        <taxon>Bacillati</taxon>
        <taxon>Actinomycetota</taxon>
        <taxon>Actinomycetes</taxon>
        <taxon>Micrococcales</taxon>
        <taxon>Kytococcaceae</taxon>
        <taxon>Kytococcus</taxon>
    </lineage>
</organism>
<dbReference type="Proteomes" id="UP000234206">
    <property type="component" value="Unassembled WGS sequence"/>
</dbReference>
<dbReference type="InterPro" id="IPR027417">
    <property type="entry name" value="P-loop_NTPase"/>
</dbReference>
<dbReference type="Gene3D" id="1.20.1560.10">
    <property type="entry name" value="ABC transporter type 1, transmembrane domain"/>
    <property type="match status" value="1"/>
</dbReference>
<evidence type="ECO:0000256" key="8">
    <source>
        <dbReference type="SAM" id="Phobius"/>
    </source>
</evidence>
<evidence type="ECO:0000256" key="6">
    <source>
        <dbReference type="ARBA" id="ARBA00023136"/>
    </source>
</evidence>
<keyword evidence="2 8" id="KW-0812">Transmembrane</keyword>
<dbReference type="RefSeq" id="WP_101849946.1">
    <property type="nucleotide sequence ID" value="NZ_PKIZ01000018.1"/>
</dbReference>
<dbReference type="SUPFAM" id="SSF90123">
    <property type="entry name" value="ABC transporter transmembrane region"/>
    <property type="match status" value="1"/>
</dbReference>
<evidence type="ECO:0000313" key="10">
    <source>
        <dbReference type="EMBL" id="PKZ41131.1"/>
    </source>
</evidence>
<feature type="region of interest" description="Disordered" evidence="7">
    <location>
        <begin position="591"/>
        <end position="611"/>
    </location>
</feature>
<name>A0A2I1P944_9MICO</name>
<dbReference type="SUPFAM" id="SSF52540">
    <property type="entry name" value="P-loop containing nucleoside triphosphate hydrolases"/>
    <property type="match status" value="1"/>
</dbReference>
<evidence type="ECO:0000256" key="1">
    <source>
        <dbReference type="ARBA" id="ARBA00004651"/>
    </source>
</evidence>
<reference evidence="10 11" key="1">
    <citation type="submission" date="2017-12" db="EMBL/GenBank/DDBJ databases">
        <title>Phylogenetic diversity of female urinary microbiome.</title>
        <authorList>
            <person name="Thomas-White K."/>
            <person name="Wolfe A.J."/>
        </authorList>
    </citation>
    <scope>NUCLEOTIDE SEQUENCE [LARGE SCALE GENOMIC DNA]</scope>
    <source>
        <strain evidence="10 11">UMB1298</strain>
    </source>
</reference>
<feature type="transmembrane region" description="Helical" evidence="8">
    <location>
        <begin position="63"/>
        <end position="84"/>
    </location>
</feature>
<comment type="subcellular location">
    <subcellularLocation>
        <location evidence="1">Cell membrane</location>
        <topology evidence="1">Multi-pass membrane protein</topology>
    </subcellularLocation>
</comment>
<keyword evidence="3" id="KW-0547">Nucleotide-binding</keyword>
<feature type="transmembrane region" description="Helical" evidence="8">
    <location>
        <begin position="152"/>
        <end position="176"/>
    </location>
</feature>
<evidence type="ECO:0000256" key="3">
    <source>
        <dbReference type="ARBA" id="ARBA00022741"/>
    </source>
</evidence>
<dbReference type="InterPro" id="IPR036640">
    <property type="entry name" value="ABC1_TM_sf"/>
</dbReference>
<dbReference type="SMART" id="SM00382">
    <property type="entry name" value="AAA"/>
    <property type="match status" value="1"/>
</dbReference>
<accession>A0A2I1P944</accession>
<keyword evidence="11" id="KW-1185">Reference proteome</keyword>
<dbReference type="PANTHER" id="PTHR24221:SF654">
    <property type="entry name" value="ATP-BINDING CASSETTE SUB-FAMILY B MEMBER 6"/>
    <property type="match status" value="1"/>
</dbReference>
<dbReference type="InterPro" id="IPR039421">
    <property type="entry name" value="Type_1_exporter"/>
</dbReference>
<feature type="domain" description="ABC transporter" evidence="9">
    <location>
        <begin position="342"/>
        <end position="587"/>
    </location>
</feature>
<evidence type="ECO:0000256" key="5">
    <source>
        <dbReference type="ARBA" id="ARBA00022989"/>
    </source>
</evidence>
<dbReference type="GO" id="GO:0005524">
    <property type="term" value="F:ATP binding"/>
    <property type="evidence" value="ECO:0007669"/>
    <property type="project" value="UniProtKB-KW"/>
</dbReference>
<keyword evidence="4 10" id="KW-0067">ATP-binding</keyword>
<comment type="caution">
    <text evidence="10">The sequence shown here is derived from an EMBL/GenBank/DDBJ whole genome shotgun (WGS) entry which is preliminary data.</text>
</comment>
<dbReference type="EMBL" id="PKIZ01000018">
    <property type="protein sequence ID" value="PKZ41131.1"/>
    <property type="molecule type" value="Genomic_DNA"/>
</dbReference>
<dbReference type="Pfam" id="PF00005">
    <property type="entry name" value="ABC_tran"/>
    <property type="match status" value="1"/>
</dbReference>
<keyword evidence="6 8" id="KW-0472">Membrane</keyword>
<dbReference type="PROSITE" id="PS50893">
    <property type="entry name" value="ABC_TRANSPORTER_2"/>
    <property type="match status" value="1"/>
</dbReference>
<feature type="transmembrane region" description="Helical" evidence="8">
    <location>
        <begin position="24"/>
        <end position="51"/>
    </location>
</feature>
<dbReference type="InterPro" id="IPR003439">
    <property type="entry name" value="ABC_transporter-like_ATP-bd"/>
</dbReference>
<dbReference type="PANTHER" id="PTHR24221">
    <property type="entry name" value="ATP-BINDING CASSETTE SUB-FAMILY B"/>
    <property type="match status" value="1"/>
</dbReference>
<dbReference type="OrthoDB" id="9806127at2"/>
<dbReference type="Gene3D" id="3.40.50.300">
    <property type="entry name" value="P-loop containing nucleotide triphosphate hydrolases"/>
    <property type="match status" value="1"/>
</dbReference>